<gene>
    <name evidence="1" type="ORF">Vadar_008753</name>
</gene>
<evidence type="ECO:0000313" key="2">
    <source>
        <dbReference type="Proteomes" id="UP000828048"/>
    </source>
</evidence>
<protein>
    <submittedName>
        <fullName evidence="1">Uncharacterized protein</fullName>
    </submittedName>
</protein>
<accession>A0ACB7WYU1</accession>
<evidence type="ECO:0000313" key="1">
    <source>
        <dbReference type="EMBL" id="KAH7833686.1"/>
    </source>
</evidence>
<dbReference type="EMBL" id="CM037152">
    <property type="protein sequence ID" value="KAH7833686.1"/>
    <property type="molecule type" value="Genomic_DNA"/>
</dbReference>
<reference evidence="1 2" key="1">
    <citation type="journal article" date="2021" name="Hortic Res">
        <title>High-quality reference genome and annotation aids understanding of berry development for evergreen blueberry (Vaccinium darrowii).</title>
        <authorList>
            <person name="Yu J."/>
            <person name="Hulse-Kemp A.M."/>
            <person name="Babiker E."/>
            <person name="Staton M."/>
        </authorList>
    </citation>
    <scope>NUCLEOTIDE SEQUENCE [LARGE SCALE GENOMIC DNA]</scope>
    <source>
        <strain evidence="2">cv. NJ 8807/NJ 8810</strain>
        <tissue evidence="1">Young leaf</tissue>
    </source>
</reference>
<name>A0ACB7WYU1_9ERIC</name>
<keyword evidence="2" id="KW-1185">Reference proteome</keyword>
<dbReference type="Proteomes" id="UP000828048">
    <property type="component" value="Chromosome 2"/>
</dbReference>
<organism evidence="1 2">
    <name type="scientific">Vaccinium darrowii</name>
    <dbReference type="NCBI Taxonomy" id="229202"/>
    <lineage>
        <taxon>Eukaryota</taxon>
        <taxon>Viridiplantae</taxon>
        <taxon>Streptophyta</taxon>
        <taxon>Embryophyta</taxon>
        <taxon>Tracheophyta</taxon>
        <taxon>Spermatophyta</taxon>
        <taxon>Magnoliopsida</taxon>
        <taxon>eudicotyledons</taxon>
        <taxon>Gunneridae</taxon>
        <taxon>Pentapetalae</taxon>
        <taxon>asterids</taxon>
        <taxon>Ericales</taxon>
        <taxon>Ericaceae</taxon>
        <taxon>Vaccinioideae</taxon>
        <taxon>Vaccinieae</taxon>
        <taxon>Vaccinium</taxon>
    </lineage>
</organism>
<comment type="caution">
    <text evidence="1">The sequence shown here is derived from an EMBL/GenBank/DDBJ whole genome shotgun (WGS) entry which is preliminary data.</text>
</comment>
<proteinExistence type="predicted"/>
<sequence length="228" mass="25437">MGNCLSMKDYPVAVVAPNTFVLKLINDCKCQGCEGKLMKVKELVQKMQGIHSTSIDAKTWQVTISGTVDPQQVIWALKRKAGLLLEEIPSMKKNRELMQMKTLSVLPVADQENLVAKVLRIADNEGGLKELEITFKATFNGKNKDRMSLKSDIYKKIVVDGDDHGRGPKSQDHLHNSYYSHHENASGGPPLKPEIPWQGNYFPPPRPVAGYEPSTPPLSFGYPYVWSS</sequence>